<feature type="transmembrane region" description="Helical" evidence="1">
    <location>
        <begin position="130"/>
        <end position="154"/>
    </location>
</feature>
<dbReference type="EMBL" id="LKHS01000020">
    <property type="protein sequence ID" value="KQH84205.1"/>
    <property type="molecule type" value="Genomic_DNA"/>
</dbReference>
<dbReference type="InParanoid" id="A0A0Q2QVX7"/>
<keyword evidence="1" id="KW-0472">Membrane</keyword>
<feature type="transmembrane region" description="Helical" evidence="1">
    <location>
        <begin position="196"/>
        <end position="221"/>
    </location>
</feature>
<dbReference type="Pfam" id="PF13386">
    <property type="entry name" value="DsbD_2"/>
    <property type="match status" value="1"/>
</dbReference>
<keyword evidence="4" id="KW-1185">Reference proteome</keyword>
<feature type="transmembrane region" description="Helical" evidence="1">
    <location>
        <begin position="160"/>
        <end position="184"/>
    </location>
</feature>
<keyword evidence="1" id="KW-1133">Transmembrane helix</keyword>
<dbReference type="Proteomes" id="UP000051221">
    <property type="component" value="Unassembled WGS sequence"/>
</dbReference>
<protein>
    <submittedName>
        <fullName evidence="3">Cytochrome biogenesis protein</fullName>
    </submittedName>
</protein>
<feature type="domain" description="Urease accessory protein UreH-like transmembrane" evidence="2">
    <location>
        <begin position="8"/>
        <end position="211"/>
    </location>
</feature>
<keyword evidence="1" id="KW-0812">Transmembrane</keyword>
<feature type="transmembrane region" description="Helical" evidence="1">
    <location>
        <begin position="76"/>
        <end position="95"/>
    </location>
</feature>
<evidence type="ECO:0000256" key="1">
    <source>
        <dbReference type="SAM" id="Phobius"/>
    </source>
</evidence>
<dbReference type="InterPro" id="IPR039447">
    <property type="entry name" value="UreH-like_TM_dom"/>
</dbReference>
<gene>
    <name evidence="3" type="ORF">AMR76_18415</name>
</gene>
<accession>A0A0Q2QVX7</accession>
<comment type="caution">
    <text evidence="3">The sequence shown here is derived from an EMBL/GenBank/DDBJ whole genome shotgun (WGS) entry which is preliminary data.</text>
</comment>
<feature type="transmembrane region" description="Helical" evidence="1">
    <location>
        <begin position="6"/>
        <end position="30"/>
    </location>
</feature>
<organism evidence="3 4">
    <name type="scientific">Vibrio furnissii</name>
    <dbReference type="NCBI Taxonomy" id="29494"/>
    <lineage>
        <taxon>Bacteria</taxon>
        <taxon>Pseudomonadati</taxon>
        <taxon>Pseudomonadota</taxon>
        <taxon>Gammaproteobacteria</taxon>
        <taxon>Vibrionales</taxon>
        <taxon>Vibrionaceae</taxon>
        <taxon>Vibrio</taxon>
    </lineage>
</organism>
<proteinExistence type="predicted"/>
<dbReference type="PANTHER" id="PTHR42208">
    <property type="entry name" value="HEAVY METAL TRANSPORTER-RELATED"/>
    <property type="match status" value="1"/>
</dbReference>
<feature type="transmembrane region" description="Helical" evidence="1">
    <location>
        <begin position="50"/>
        <end position="70"/>
    </location>
</feature>
<evidence type="ECO:0000313" key="3">
    <source>
        <dbReference type="EMBL" id="KQH84205.1"/>
    </source>
</evidence>
<dbReference type="PANTHER" id="PTHR42208:SF1">
    <property type="entry name" value="HEAVY METAL TRANSPORTER"/>
    <property type="match status" value="1"/>
</dbReference>
<sequence>MSPDFIGAFVIGLLGAGHCMGMCGGLGALLTLNHQTNPAMPLLFYNLGRLGSYMVFGAIVGGLTASLSAVADLNHFLVWLRLLAAILMIGLGLYVGRWWFGVLKLEALGQRLWKRISPAGKALLPLKKSWYALPFGFIWGWLPCGLVYSILTWAAVSGGFLQGALVMGAFGLGTLPAMLLVGFGATKIKELQQSKIFRHIAAIFIIVYGVYTGVGAVNMLITLV</sequence>
<dbReference type="AlphaFoldDB" id="A0A0Q2QVX7"/>
<name>A0A0Q2QVX7_VIBFU</name>
<evidence type="ECO:0000313" key="4">
    <source>
        <dbReference type="Proteomes" id="UP000051221"/>
    </source>
</evidence>
<reference evidence="3 4" key="1">
    <citation type="submission" date="2015-08" db="EMBL/GenBank/DDBJ databases">
        <title>Antibacterial properties of a collection of Vibrionaceae strains.</title>
        <authorList>
            <person name="Giubergia S."/>
        </authorList>
    </citation>
    <scope>NUCLEOTIDE SEQUENCE [LARGE SCALE GENOMIC DNA]</scope>
    <source>
        <strain evidence="3 4">S0821</strain>
    </source>
</reference>
<dbReference type="RefSeq" id="WP_055466820.1">
    <property type="nucleotide sequence ID" value="NZ_JAKNPV010000115.1"/>
</dbReference>
<evidence type="ECO:0000259" key="2">
    <source>
        <dbReference type="Pfam" id="PF13386"/>
    </source>
</evidence>